<reference evidence="2 3" key="1">
    <citation type="submission" date="2021-05" db="EMBL/GenBank/DDBJ databases">
        <title>Genome Assembly of Synthetic Allotetraploid Brassica napus Reveals Homoeologous Exchanges between Subgenomes.</title>
        <authorList>
            <person name="Davis J.T."/>
        </authorList>
    </citation>
    <scope>NUCLEOTIDE SEQUENCE [LARGE SCALE GENOMIC DNA]</scope>
    <source>
        <strain evidence="3">cv. Da-Ae</strain>
        <tissue evidence="2">Seedling</tissue>
    </source>
</reference>
<evidence type="ECO:0000313" key="2">
    <source>
        <dbReference type="EMBL" id="KAH0885089.1"/>
    </source>
</evidence>
<feature type="compositionally biased region" description="Low complexity" evidence="1">
    <location>
        <begin position="395"/>
        <end position="406"/>
    </location>
</feature>
<dbReference type="PANTHER" id="PTHR31704:SF55">
    <property type="entry name" value="MYB_SANT-LIKE DNA-BINDING DOMAIN PROTEIN"/>
    <property type="match status" value="1"/>
</dbReference>
<feature type="region of interest" description="Disordered" evidence="1">
    <location>
        <begin position="448"/>
        <end position="471"/>
    </location>
</feature>
<feature type="non-terminal residue" evidence="2">
    <location>
        <position position="551"/>
    </location>
</feature>
<keyword evidence="3" id="KW-1185">Reference proteome</keyword>
<gene>
    <name evidence="2" type="ORF">HID58_061185</name>
</gene>
<dbReference type="PANTHER" id="PTHR31704">
    <property type="entry name" value="MYB/SANT-LIKE DNA-BINDING DOMAIN PROTEIN-RELATED"/>
    <property type="match status" value="1"/>
</dbReference>
<proteinExistence type="predicted"/>
<evidence type="ECO:0000256" key="1">
    <source>
        <dbReference type="SAM" id="MobiDB-lite"/>
    </source>
</evidence>
<evidence type="ECO:0000313" key="3">
    <source>
        <dbReference type="Proteomes" id="UP000824890"/>
    </source>
</evidence>
<comment type="caution">
    <text evidence="2">The sequence shown here is derived from an EMBL/GenBank/DDBJ whole genome shotgun (WGS) entry which is preliminary data.</text>
</comment>
<sequence length="551" mass="63302">MTDINTHHCTHSFLRMRIDIHYNTILVSIGKDMTSNRRQSTTFSDEEDINLLTETSARREDNFKWNPNRERVFIELYDRAISMSDYRFKDPTPAGKEFVVHKFNQIYNISKHLMKNSTGISVDPTTSVISASDSWWKDREVDRIVKSFKRKPPELWDVMQRCFVLYDVQSQSQYSLHQRREELLNDGQNNDETETYGGDMQDTQVQETQENEEIPTSRVQQRSGLRQGSSSERGAGTSRIAARSGSQGIRRKQSFETTLTDTMTGFREFQRQSLQQLRPNSFDEDDYNGFDTAVKIFESMELPNDTNFYWACIHAFKEERFWRKYFVDRAERTTEDKLKFLQVLTGYTPDNEFVGKRLESGQKFGSPTCGQCNSGFQQWGTPPSAPQWGTPPNAPQWSSPSNSPQWGTPPNAPQWGTPPNAPQWGTHPVPQWGAPQNFQQWGSLTSTQQWGPTSTVPQWGSSPTTHRWGSSQDAPQYIPPRNVQHGFSLETEVQTTTHEKEVPVSENVIRGVSPEFTNYASTSKASRPRRRGGLFNIWGTERGLNLNETQE</sequence>
<accession>A0ABQ7ZXV7</accession>
<evidence type="ECO:0008006" key="4">
    <source>
        <dbReference type="Google" id="ProtNLM"/>
    </source>
</evidence>
<name>A0ABQ7ZXV7_BRANA</name>
<organism evidence="2 3">
    <name type="scientific">Brassica napus</name>
    <name type="common">Rape</name>
    <dbReference type="NCBI Taxonomy" id="3708"/>
    <lineage>
        <taxon>Eukaryota</taxon>
        <taxon>Viridiplantae</taxon>
        <taxon>Streptophyta</taxon>
        <taxon>Embryophyta</taxon>
        <taxon>Tracheophyta</taxon>
        <taxon>Spermatophyta</taxon>
        <taxon>Magnoliopsida</taxon>
        <taxon>eudicotyledons</taxon>
        <taxon>Gunneridae</taxon>
        <taxon>Pentapetalae</taxon>
        <taxon>rosids</taxon>
        <taxon>malvids</taxon>
        <taxon>Brassicales</taxon>
        <taxon>Brassicaceae</taxon>
        <taxon>Brassiceae</taxon>
        <taxon>Brassica</taxon>
    </lineage>
</organism>
<feature type="compositionally biased region" description="Low complexity" evidence="1">
    <location>
        <begin position="217"/>
        <end position="234"/>
    </location>
</feature>
<feature type="region of interest" description="Disordered" evidence="1">
    <location>
        <begin position="203"/>
        <end position="253"/>
    </location>
</feature>
<dbReference type="EMBL" id="JAGKQM010000014">
    <property type="protein sequence ID" value="KAH0885089.1"/>
    <property type="molecule type" value="Genomic_DNA"/>
</dbReference>
<dbReference type="Proteomes" id="UP000824890">
    <property type="component" value="Unassembled WGS sequence"/>
</dbReference>
<feature type="region of interest" description="Disordered" evidence="1">
    <location>
        <begin position="377"/>
        <end position="421"/>
    </location>
</feature>
<protein>
    <recommendedName>
        <fullName evidence="4">Myb/SANT-like domain-containing protein</fullName>
    </recommendedName>
</protein>